<protein>
    <submittedName>
        <fullName evidence="2">Aldolase-type tim barrel</fullName>
    </submittedName>
</protein>
<evidence type="ECO:0000313" key="3">
    <source>
        <dbReference type="Proteomes" id="UP000176204"/>
    </source>
</evidence>
<dbReference type="AlphaFoldDB" id="A0A1H6M148"/>
<dbReference type="STRING" id="1679444.PYTT_1648"/>
<dbReference type="EMBL" id="LT629973">
    <property type="protein sequence ID" value="SEH91161.1"/>
    <property type="molecule type" value="Genomic_DNA"/>
</dbReference>
<evidence type="ECO:0000313" key="2">
    <source>
        <dbReference type="EMBL" id="SEH91161.1"/>
    </source>
</evidence>
<dbReference type="OrthoDB" id="3183911at2"/>
<dbReference type="Gene3D" id="3.20.20.70">
    <property type="entry name" value="Aldolase class I"/>
    <property type="match status" value="1"/>
</dbReference>
<feature type="signal peptide" evidence="1">
    <location>
        <begin position="1"/>
        <end position="19"/>
    </location>
</feature>
<name>A0A1H6M148_9BACT</name>
<proteinExistence type="predicted"/>
<dbReference type="InterPro" id="IPR013785">
    <property type="entry name" value="Aldolase_TIM"/>
</dbReference>
<dbReference type="KEGG" id="agl:PYTT_1648"/>
<dbReference type="Proteomes" id="UP000176204">
    <property type="component" value="Chromosome I"/>
</dbReference>
<feature type="chain" id="PRO_5009604556" evidence="1">
    <location>
        <begin position="20"/>
        <end position="696"/>
    </location>
</feature>
<gene>
    <name evidence="2" type="ORF">PYTT_1648</name>
</gene>
<keyword evidence="3" id="KW-1185">Reference proteome</keyword>
<keyword evidence="1" id="KW-0732">Signal</keyword>
<reference evidence="3" key="1">
    <citation type="submission" date="2016-09" db="EMBL/GenBank/DDBJ databases">
        <authorList>
            <person name="Koehorst J."/>
        </authorList>
    </citation>
    <scope>NUCLEOTIDE SEQUENCE [LARGE SCALE GENOMIC DNA]</scope>
</reference>
<dbReference type="InterPro" id="IPR017853">
    <property type="entry name" value="GH"/>
</dbReference>
<sequence length="696" mass="78100">MKISLLIFSALLGATVLSASGITYPDGQLGTAETMAAQNEFHLGNSTLHASYVFNDGALHLTEVSSGQHKIVSNSDDLFTLRLKNGRTIRSSEMKTTTPIFSDLPADPQSAKAALRHPGKALSATMTSPDGNLSIQWRAILRDGSSYLRHELAISAGKPTEIAEITALHCMSADGQSLSVPGNTRGSLVIGKNAFFALETPAALNAFRKTDRGTAVEGKWIRRATLQPGQKWEISSVIGLLAPGQERRSFLAYFERERAVPHRAFVHYNSWYELNIFRNDDMDPMKRLTEEQTVEVLNAWHDKFYRKRGINLDAFVWDDGWDDFNSLWDFHGGFPNGFRKTDELARRQQAGIGVWLGPVGGYYASKAARIKNWNDKHPGNRINNFELANKEYFDAFSGRCLQMVKDYDMRYFKFDGISTNPSAKEPAPGREEDVEGILELTKVLRAQKPDLFINCTVGTWASPFWYMYADSIWRQGGDHGQAGEGNAREKWITYRDSVVYNAFVRNSPLCPINSIMTHGLMLSERGAPKSMPNDIESIKHEMRCAFGCGSGIQELYIDHALMTSLGKDEILWDELARTIRWYRSNIGIFADIHWVGGNPWDGEKKTGNIYGWAAWTPEKSTLTLRNSSKEPQSYTATLREIMDIPATVHGKLRLDNAYGDQRPLDGITGKAIDIDTPVTWKMEPFEVFVWNGQPAR</sequence>
<dbReference type="SUPFAM" id="SSF51445">
    <property type="entry name" value="(Trans)glycosidases"/>
    <property type="match status" value="1"/>
</dbReference>
<accession>A0A1H6M148</accession>
<organism evidence="2 3">
    <name type="scientific">Akkermansia glycaniphila</name>
    <dbReference type="NCBI Taxonomy" id="1679444"/>
    <lineage>
        <taxon>Bacteria</taxon>
        <taxon>Pseudomonadati</taxon>
        <taxon>Verrucomicrobiota</taxon>
        <taxon>Verrucomicrobiia</taxon>
        <taxon>Verrucomicrobiales</taxon>
        <taxon>Akkermansiaceae</taxon>
        <taxon>Akkermansia</taxon>
    </lineage>
</organism>
<evidence type="ECO:0000256" key="1">
    <source>
        <dbReference type="SAM" id="SignalP"/>
    </source>
</evidence>
<dbReference type="RefSeq" id="WP_141675753.1">
    <property type="nucleotide sequence ID" value="NZ_LIGX01000018.1"/>
</dbReference>